<evidence type="ECO:0000313" key="8">
    <source>
        <dbReference type="EMBL" id="SKA99351.1"/>
    </source>
</evidence>
<dbReference type="Gene3D" id="1.10.1740.10">
    <property type="match status" value="1"/>
</dbReference>
<dbReference type="InterPro" id="IPR013324">
    <property type="entry name" value="RNA_pol_sigma_r3/r4-like"/>
</dbReference>
<dbReference type="PANTHER" id="PTHR43133:SF8">
    <property type="entry name" value="RNA POLYMERASE SIGMA FACTOR HI_1459-RELATED"/>
    <property type="match status" value="1"/>
</dbReference>
<dbReference type="InterPro" id="IPR036388">
    <property type="entry name" value="WH-like_DNA-bd_sf"/>
</dbReference>
<dbReference type="STRING" id="48467.SAMN02745166_02915"/>
<dbReference type="GO" id="GO:0016987">
    <property type="term" value="F:sigma factor activity"/>
    <property type="evidence" value="ECO:0007669"/>
    <property type="project" value="UniProtKB-KW"/>
</dbReference>
<evidence type="ECO:0000259" key="6">
    <source>
        <dbReference type="Pfam" id="PF04542"/>
    </source>
</evidence>
<dbReference type="OrthoDB" id="9782703at2"/>
<dbReference type="PANTHER" id="PTHR43133">
    <property type="entry name" value="RNA POLYMERASE ECF-TYPE SIGMA FACTO"/>
    <property type="match status" value="1"/>
</dbReference>
<dbReference type="Gene3D" id="1.10.10.10">
    <property type="entry name" value="Winged helix-like DNA-binding domain superfamily/Winged helix DNA-binding domain"/>
    <property type="match status" value="1"/>
</dbReference>
<dbReference type="NCBIfam" id="TIGR02937">
    <property type="entry name" value="sigma70-ECF"/>
    <property type="match status" value="1"/>
</dbReference>
<evidence type="ECO:0000313" key="9">
    <source>
        <dbReference type="Proteomes" id="UP000190774"/>
    </source>
</evidence>
<dbReference type="InterPro" id="IPR039425">
    <property type="entry name" value="RNA_pol_sigma-70-like"/>
</dbReference>
<comment type="similarity">
    <text evidence="1">Belongs to the sigma-70 factor family. ECF subfamily.</text>
</comment>
<dbReference type="GO" id="GO:0006352">
    <property type="term" value="P:DNA-templated transcription initiation"/>
    <property type="evidence" value="ECO:0007669"/>
    <property type="project" value="InterPro"/>
</dbReference>
<dbReference type="AlphaFoldDB" id="A0A1T4YDF3"/>
<keyword evidence="4" id="KW-0238">DNA-binding</keyword>
<proteinExistence type="inferred from homology"/>
<dbReference type="GO" id="GO:0003677">
    <property type="term" value="F:DNA binding"/>
    <property type="evidence" value="ECO:0007669"/>
    <property type="project" value="UniProtKB-KW"/>
</dbReference>
<reference evidence="9" key="1">
    <citation type="submission" date="2017-02" db="EMBL/GenBank/DDBJ databases">
        <authorList>
            <person name="Varghese N."/>
            <person name="Submissions S."/>
        </authorList>
    </citation>
    <scope>NUCLEOTIDE SEQUENCE [LARGE SCALE GENOMIC DNA]</scope>
    <source>
        <strain evidence="9">ATCC 700200</strain>
    </source>
</reference>
<dbReference type="InterPro" id="IPR013249">
    <property type="entry name" value="RNA_pol_sigma70_r4_t2"/>
</dbReference>
<dbReference type="SUPFAM" id="SSF88946">
    <property type="entry name" value="Sigma2 domain of RNA polymerase sigma factors"/>
    <property type="match status" value="1"/>
</dbReference>
<keyword evidence="3" id="KW-0731">Sigma factor</keyword>
<dbReference type="InterPro" id="IPR013325">
    <property type="entry name" value="RNA_pol_sigma_r2"/>
</dbReference>
<protein>
    <submittedName>
        <fullName evidence="8">RNA polymerase sigma-70 factor, ECF subfamily</fullName>
    </submittedName>
</protein>
<accession>A0A1T4YDF3</accession>
<keyword evidence="2" id="KW-0805">Transcription regulation</keyword>
<dbReference type="SUPFAM" id="SSF88659">
    <property type="entry name" value="Sigma3 and sigma4 domains of RNA polymerase sigma factors"/>
    <property type="match status" value="1"/>
</dbReference>
<keyword evidence="5" id="KW-0804">Transcription</keyword>
<evidence type="ECO:0000259" key="7">
    <source>
        <dbReference type="Pfam" id="PF08281"/>
    </source>
</evidence>
<sequence length="220" mass="24823">MRKITLEMKRKAIGSPSSLPTHGLKLCYTEISGLSVRILKGTPLIVSMLPETLLEHRAAFTGFVRSRLSDASLAEDLVQDCLLKALRAEHVPEDSEGVVTWFYRVLRHAIIDVQRRRNVRGQALEKLEMEMATQPDAQDERHVCQCVMKLLPAMHSADAELLRRIDLEGESATEIAQATNQRVNTLNVRLLRARRRLRDQVQQVCRTCATHGCLDCDCAP</sequence>
<dbReference type="EMBL" id="FUYE01000009">
    <property type="protein sequence ID" value="SKA99351.1"/>
    <property type="molecule type" value="Genomic_DNA"/>
</dbReference>
<organism evidence="8 9">
    <name type="scientific">Prosthecobacter debontii</name>
    <dbReference type="NCBI Taxonomy" id="48467"/>
    <lineage>
        <taxon>Bacteria</taxon>
        <taxon>Pseudomonadati</taxon>
        <taxon>Verrucomicrobiota</taxon>
        <taxon>Verrucomicrobiia</taxon>
        <taxon>Verrucomicrobiales</taxon>
        <taxon>Verrucomicrobiaceae</taxon>
        <taxon>Prosthecobacter</taxon>
    </lineage>
</organism>
<name>A0A1T4YDF3_9BACT</name>
<evidence type="ECO:0000256" key="4">
    <source>
        <dbReference type="ARBA" id="ARBA00023125"/>
    </source>
</evidence>
<evidence type="ECO:0000256" key="3">
    <source>
        <dbReference type="ARBA" id="ARBA00023082"/>
    </source>
</evidence>
<gene>
    <name evidence="8" type="ORF">SAMN02745166_02915</name>
</gene>
<keyword evidence="9" id="KW-1185">Reference proteome</keyword>
<evidence type="ECO:0000256" key="2">
    <source>
        <dbReference type="ARBA" id="ARBA00023015"/>
    </source>
</evidence>
<dbReference type="InterPro" id="IPR007627">
    <property type="entry name" value="RNA_pol_sigma70_r2"/>
</dbReference>
<dbReference type="Pfam" id="PF08281">
    <property type="entry name" value="Sigma70_r4_2"/>
    <property type="match status" value="1"/>
</dbReference>
<evidence type="ECO:0000256" key="1">
    <source>
        <dbReference type="ARBA" id="ARBA00010641"/>
    </source>
</evidence>
<evidence type="ECO:0000256" key="5">
    <source>
        <dbReference type="ARBA" id="ARBA00023163"/>
    </source>
</evidence>
<dbReference type="InterPro" id="IPR014284">
    <property type="entry name" value="RNA_pol_sigma-70_dom"/>
</dbReference>
<feature type="domain" description="RNA polymerase sigma factor 70 region 4 type 2" evidence="7">
    <location>
        <begin position="145"/>
        <end position="197"/>
    </location>
</feature>
<dbReference type="Pfam" id="PF04542">
    <property type="entry name" value="Sigma70_r2"/>
    <property type="match status" value="1"/>
</dbReference>
<dbReference type="Proteomes" id="UP000190774">
    <property type="component" value="Unassembled WGS sequence"/>
</dbReference>
<feature type="domain" description="RNA polymerase sigma-70 region 2" evidence="6">
    <location>
        <begin position="55"/>
        <end position="118"/>
    </location>
</feature>